<dbReference type="Proteomes" id="UP000193427">
    <property type="component" value="Chromosome"/>
</dbReference>
<dbReference type="Pfam" id="PF11659">
    <property type="entry name" value="DUF3261"/>
    <property type="match status" value="1"/>
</dbReference>
<protein>
    <submittedName>
        <fullName evidence="1">Uncharacterized protein</fullName>
    </submittedName>
</protein>
<dbReference type="EMBL" id="CP015118">
    <property type="protein sequence ID" value="ARN23044.1"/>
    <property type="molecule type" value="Genomic_DNA"/>
</dbReference>
<dbReference type="OrthoDB" id="6228084at2"/>
<evidence type="ECO:0000313" key="1">
    <source>
        <dbReference type="EMBL" id="ARN23044.1"/>
    </source>
</evidence>
<dbReference type="PROSITE" id="PS51257">
    <property type="entry name" value="PROKAR_LIPOPROTEIN"/>
    <property type="match status" value="1"/>
</dbReference>
<gene>
    <name evidence="1" type="ORF">A4W93_25775</name>
</gene>
<dbReference type="RefSeq" id="WP_085753358.1">
    <property type="nucleotide sequence ID" value="NZ_BSPR01000015.1"/>
</dbReference>
<reference evidence="1 2" key="1">
    <citation type="submission" date="2016-04" db="EMBL/GenBank/DDBJ databases">
        <title>Complete genome sequence of natural rubber-degrading, novel Gram-negative bacterium, Rhizobacter gummiphilus strain NS21.</title>
        <authorList>
            <person name="Tabata M."/>
            <person name="Kasai D."/>
            <person name="Fukuda M."/>
        </authorList>
    </citation>
    <scope>NUCLEOTIDE SEQUENCE [LARGE SCALE GENOMIC DNA]</scope>
    <source>
        <strain evidence="1 2">NS21</strain>
    </source>
</reference>
<organism evidence="1 2">
    <name type="scientific">Piscinibacter gummiphilus</name>
    <dbReference type="NCBI Taxonomy" id="946333"/>
    <lineage>
        <taxon>Bacteria</taxon>
        <taxon>Pseudomonadati</taxon>
        <taxon>Pseudomonadota</taxon>
        <taxon>Betaproteobacteria</taxon>
        <taxon>Burkholderiales</taxon>
        <taxon>Sphaerotilaceae</taxon>
        <taxon>Piscinibacter</taxon>
    </lineage>
</organism>
<dbReference type="AlphaFoldDB" id="A0A1W6LFJ2"/>
<accession>A0A1W6LFJ2</accession>
<proteinExistence type="predicted"/>
<evidence type="ECO:0000313" key="2">
    <source>
        <dbReference type="Proteomes" id="UP000193427"/>
    </source>
</evidence>
<sequence>MTWKAWCTLLLAAALAGCAATPRTSLPKAADDCAPDQAAPVFRLSPASLGKDLAVQQQLSVTTRGQTQRVDVLLEVDAAAVRLALVAMGQTAARLEWDGQKLSETRAPWLPAVVSGERILSDLQLAMWPEAAVRAALPPGWFLDTVAGGRVLRQATDPVVAVTYPSASRIEIDQRRDQYHLVVDTRGLP</sequence>
<dbReference type="KEGG" id="rgu:A4W93_25775"/>
<dbReference type="InterPro" id="IPR021675">
    <property type="entry name" value="DUF3261"/>
</dbReference>
<keyword evidence="2" id="KW-1185">Reference proteome</keyword>
<dbReference type="STRING" id="946333.A4W93_25775"/>
<name>A0A1W6LFJ2_9BURK</name>